<dbReference type="Pfam" id="PF15800">
    <property type="entry name" value="CiPC"/>
    <property type="match status" value="1"/>
</dbReference>
<proteinExistence type="predicted"/>
<evidence type="ECO:0000313" key="2">
    <source>
        <dbReference type="Ensembl" id="ENSAMXP00005033505.1"/>
    </source>
</evidence>
<feature type="compositionally biased region" description="Polar residues" evidence="1">
    <location>
        <begin position="178"/>
        <end position="195"/>
    </location>
</feature>
<dbReference type="GO" id="GO:0042754">
    <property type="term" value="P:negative regulation of circadian rhythm"/>
    <property type="evidence" value="ECO:0007669"/>
    <property type="project" value="InterPro"/>
</dbReference>
<accession>A0A8B9RCT3</accession>
<evidence type="ECO:0000313" key="3">
    <source>
        <dbReference type="Proteomes" id="UP000694621"/>
    </source>
</evidence>
<reference evidence="2" key="1">
    <citation type="submission" date="2025-08" db="UniProtKB">
        <authorList>
            <consortium name="Ensembl"/>
        </authorList>
    </citation>
    <scope>IDENTIFICATION</scope>
</reference>
<dbReference type="Ensembl" id="ENSAMXT00005036595.1">
    <property type="protein sequence ID" value="ENSAMXP00005033505.1"/>
    <property type="gene ID" value="ENSAMXG00005016247.1"/>
</dbReference>
<dbReference type="PANTHER" id="PTHR34648:SF6">
    <property type="entry name" value="CLOCK-INTERACTING PACEMAKER-RELATED"/>
    <property type="match status" value="1"/>
</dbReference>
<protein>
    <submittedName>
        <fullName evidence="2">CLOCK-interacting pacemaker a</fullName>
    </submittedName>
</protein>
<dbReference type="AlphaFoldDB" id="A0A8B9RCT3"/>
<dbReference type="OMA" id="SMEVMPQ"/>
<sequence length="361" mass="39487">MANKRKLCKLDLERDSGFSDASSGYLSSVDQTDFEDVRSNTSTVQPMLSGSQPPLRPGSYPDVPSMFKMNNIVLKQSCSVNPALKSWSFNPSLEVVPQSPVVLLQPMVPSSSCTPLTPANQQRQSKNYLPILNSFLKIAPHPIQGAEGDLGTNSNHMSSSGQRQAAKRCHNDHHETQTRSLSLKQDTSETTTVASHSDDSCVFSPNFENMASPPTLPALEEDDDGTTTPFSVCSDSYLSPFSEASPIDTYASSDDAENVPGSLSPSSSKRKRFCNTYNILNRSGLLGITMRTQELISQNKRSQAQLQKLQAQTDLFLEAISSRDPQVWAKLQLTIQNPASEESKEDTVGSIKLDTRAIDCM</sequence>
<name>A0A8B9RCT3_ASTMX</name>
<organism evidence="2 3">
    <name type="scientific">Astyanax mexicanus</name>
    <name type="common">Blind cave fish</name>
    <name type="synonym">Astyanax fasciatus mexicanus</name>
    <dbReference type="NCBI Taxonomy" id="7994"/>
    <lineage>
        <taxon>Eukaryota</taxon>
        <taxon>Metazoa</taxon>
        <taxon>Chordata</taxon>
        <taxon>Craniata</taxon>
        <taxon>Vertebrata</taxon>
        <taxon>Euteleostomi</taxon>
        <taxon>Actinopterygii</taxon>
        <taxon>Neopterygii</taxon>
        <taxon>Teleostei</taxon>
        <taxon>Ostariophysi</taxon>
        <taxon>Characiformes</taxon>
        <taxon>Characoidei</taxon>
        <taxon>Acestrorhamphidae</taxon>
        <taxon>Acestrorhamphinae</taxon>
        <taxon>Astyanax</taxon>
    </lineage>
</organism>
<dbReference type="PANTHER" id="PTHR34648">
    <property type="entry name" value="CLOCK-INTERACTING PACEMAKER"/>
    <property type="match status" value="1"/>
</dbReference>
<dbReference type="GO" id="GO:0045892">
    <property type="term" value="P:negative regulation of DNA-templated transcription"/>
    <property type="evidence" value="ECO:0007669"/>
    <property type="project" value="InterPro"/>
</dbReference>
<dbReference type="GO" id="GO:0005634">
    <property type="term" value="C:nucleus"/>
    <property type="evidence" value="ECO:0007669"/>
    <property type="project" value="TreeGrafter"/>
</dbReference>
<feature type="region of interest" description="Disordered" evidence="1">
    <location>
        <begin position="248"/>
        <end position="267"/>
    </location>
</feature>
<dbReference type="InterPro" id="IPR031602">
    <property type="entry name" value="CIPC"/>
</dbReference>
<feature type="compositionally biased region" description="Polar residues" evidence="1">
    <location>
        <begin position="151"/>
        <end position="163"/>
    </location>
</feature>
<dbReference type="Proteomes" id="UP000694621">
    <property type="component" value="Unplaced"/>
</dbReference>
<evidence type="ECO:0000256" key="1">
    <source>
        <dbReference type="SAM" id="MobiDB-lite"/>
    </source>
</evidence>
<feature type="region of interest" description="Disordered" evidence="1">
    <location>
        <begin position="148"/>
        <end position="230"/>
    </location>
</feature>